<comment type="caution">
    <text evidence="6">The sequence shown here is derived from an EMBL/GenBank/DDBJ whole genome shotgun (WGS) entry which is preliminary data.</text>
</comment>
<dbReference type="CDD" id="cd00353">
    <property type="entry name" value="Ribosomal_S15p_S13e"/>
    <property type="match status" value="1"/>
</dbReference>
<dbReference type="SUPFAM" id="SSF47060">
    <property type="entry name" value="S15/NS1 RNA-binding domain"/>
    <property type="match status" value="1"/>
</dbReference>
<dbReference type="SMART" id="SM01387">
    <property type="entry name" value="Ribosomal_S15"/>
    <property type="match status" value="1"/>
</dbReference>
<dbReference type="InterPro" id="IPR009068">
    <property type="entry name" value="uS15_NS1_RNA-bd_sf"/>
</dbReference>
<dbReference type="Proteomes" id="UP001370490">
    <property type="component" value="Unassembled WGS sequence"/>
</dbReference>
<dbReference type="NCBIfam" id="TIGR00952">
    <property type="entry name" value="S15_bact"/>
    <property type="match status" value="1"/>
</dbReference>
<dbReference type="InterPro" id="IPR000589">
    <property type="entry name" value="Ribosomal_uS15"/>
</dbReference>
<sequence>MLVSENPNFVEMASSVVLRLNPRRKISIQNPSFLHFFSSSSDSNSNVEDSSSPQSPSHSSSSSSSFSSYFSDVKASLKKNSQPPPPPRRQFSPLSKAQNSPPNQPSNFDSLEKIRNNLAEFRRRTSPPSPQSPSSSPISFQELFKRNVLPTGQDSKSDSMKAKTRMVTFESISESLKHLRRSAATNNAVPERVNSSILKDGLKLRSTESESVVIGGAEKFPESVFSKEMKEKKEMETAAMRTDFVKTYSYGDLGEKLRKLRPERKLEDNWFSLKELNERLMKLREIEDKESEARVAGVSIKDLRECFTKLSISELEKHKKQSTQRIAIWNRLGGSPDYMLSPPKEHLYFHPDHMSSAEKLKLELQKVRDQFKMSESDCGSARVQIAQLTTKIKHLAGVLHKKDKHSRKGLHEMVQRRKKLLKYLRRTDWDSYCFVLSKLGLRDNPNYKN</sequence>
<proteinExistence type="inferred from homology"/>
<name>A0AAN8WA91_9MAGN</name>
<reference evidence="6 7" key="1">
    <citation type="submission" date="2023-12" db="EMBL/GenBank/DDBJ databases">
        <title>A high-quality genome assembly for Dillenia turbinata (Dilleniales).</title>
        <authorList>
            <person name="Chanderbali A."/>
        </authorList>
    </citation>
    <scope>NUCLEOTIDE SEQUENCE [LARGE SCALE GENOMIC DNA]</scope>
    <source>
        <strain evidence="6">LSX21</strain>
        <tissue evidence="6">Leaf</tissue>
    </source>
</reference>
<gene>
    <name evidence="6" type="ORF">RJ641_027509</name>
</gene>
<evidence type="ECO:0000313" key="6">
    <source>
        <dbReference type="EMBL" id="KAK6942132.1"/>
    </source>
</evidence>
<feature type="region of interest" description="Disordered" evidence="5">
    <location>
        <begin position="38"/>
        <end position="110"/>
    </location>
</feature>
<evidence type="ECO:0000256" key="4">
    <source>
        <dbReference type="ARBA" id="ARBA00035250"/>
    </source>
</evidence>
<accession>A0AAN8WA91</accession>
<keyword evidence="3" id="KW-0687">Ribonucleoprotein</keyword>
<dbReference type="HAMAP" id="MF_01343_B">
    <property type="entry name" value="Ribosomal_uS15_B"/>
    <property type="match status" value="1"/>
</dbReference>
<evidence type="ECO:0000256" key="1">
    <source>
        <dbReference type="ARBA" id="ARBA00008434"/>
    </source>
</evidence>
<dbReference type="InterPro" id="IPR005290">
    <property type="entry name" value="Ribosomal_uS15_bac-type"/>
</dbReference>
<dbReference type="EMBL" id="JBAMMX010000004">
    <property type="protein sequence ID" value="KAK6942132.1"/>
    <property type="molecule type" value="Genomic_DNA"/>
</dbReference>
<keyword evidence="2 6" id="KW-0689">Ribosomal protein</keyword>
<dbReference type="PANTHER" id="PTHR47546">
    <property type="entry name" value="S15/NS1, RNA-BINDING PROTEIN"/>
    <property type="match status" value="1"/>
</dbReference>
<dbReference type="GO" id="GO:0005840">
    <property type="term" value="C:ribosome"/>
    <property type="evidence" value="ECO:0007669"/>
    <property type="project" value="UniProtKB-KW"/>
</dbReference>
<keyword evidence="7" id="KW-1185">Reference proteome</keyword>
<comment type="similarity">
    <text evidence="1">Belongs to the universal ribosomal protein uS15 family.</text>
</comment>
<dbReference type="GO" id="GO:0003735">
    <property type="term" value="F:structural constituent of ribosome"/>
    <property type="evidence" value="ECO:0007669"/>
    <property type="project" value="InterPro"/>
</dbReference>
<dbReference type="AlphaFoldDB" id="A0AAN8WA91"/>
<dbReference type="Gene3D" id="1.10.287.10">
    <property type="entry name" value="S15/NS1, RNA-binding"/>
    <property type="match status" value="1"/>
</dbReference>
<evidence type="ECO:0000256" key="3">
    <source>
        <dbReference type="ARBA" id="ARBA00023274"/>
    </source>
</evidence>
<dbReference type="Pfam" id="PF00312">
    <property type="entry name" value="Ribosomal_S15"/>
    <property type="match status" value="1"/>
</dbReference>
<dbReference type="GO" id="GO:0005737">
    <property type="term" value="C:cytoplasm"/>
    <property type="evidence" value="ECO:0007669"/>
    <property type="project" value="UniProtKB-ARBA"/>
</dbReference>
<evidence type="ECO:0000256" key="5">
    <source>
        <dbReference type="SAM" id="MobiDB-lite"/>
    </source>
</evidence>
<protein>
    <recommendedName>
        <fullName evidence="4">Small ribosomal subunit protein uS15c</fullName>
    </recommendedName>
</protein>
<evidence type="ECO:0000256" key="2">
    <source>
        <dbReference type="ARBA" id="ARBA00022980"/>
    </source>
</evidence>
<feature type="compositionally biased region" description="Polar residues" evidence="5">
    <location>
        <begin position="95"/>
        <end position="109"/>
    </location>
</feature>
<evidence type="ECO:0000313" key="7">
    <source>
        <dbReference type="Proteomes" id="UP001370490"/>
    </source>
</evidence>
<feature type="compositionally biased region" description="Low complexity" evidence="5">
    <location>
        <begin position="38"/>
        <end position="71"/>
    </location>
</feature>
<organism evidence="6 7">
    <name type="scientific">Dillenia turbinata</name>
    <dbReference type="NCBI Taxonomy" id="194707"/>
    <lineage>
        <taxon>Eukaryota</taxon>
        <taxon>Viridiplantae</taxon>
        <taxon>Streptophyta</taxon>
        <taxon>Embryophyta</taxon>
        <taxon>Tracheophyta</taxon>
        <taxon>Spermatophyta</taxon>
        <taxon>Magnoliopsida</taxon>
        <taxon>eudicotyledons</taxon>
        <taxon>Gunneridae</taxon>
        <taxon>Pentapetalae</taxon>
        <taxon>Dilleniales</taxon>
        <taxon>Dilleniaceae</taxon>
        <taxon>Dillenia</taxon>
    </lineage>
</organism>
<dbReference type="GO" id="GO:0006412">
    <property type="term" value="P:translation"/>
    <property type="evidence" value="ECO:0007669"/>
    <property type="project" value="InterPro"/>
</dbReference>
<dbReference type="GO" id="GO:1990904">
    <property type="term" value="C:ribonucleoprotein complex"/>
    <property type="evidence" value="ECO:0007669"/>
    <property type="project" value="UniProtKB-KW"/>
</dbReference>
<dbReference type="PANTHER" id="PTHR47546:SF3">
    <property type="entry name" value="30S RIBOSOMAL PROTEIN S15, CHLOROPLASTIC"/>
    <property type="match status" value="1"/>
</dbReference>